<proteinExistence type="predicted"/>
<evidence type="ECO:0008006" key="3">
    <source>
        <dbReference type="Google" id="ProtNLM"/>
    </source>
</evidence>
<gene>
    <name evidence="1" type="ORF">SAMN06265339_1598</name>
</gene>
<dbReference type="Proteomes" id="UP001157911">
    <property type="component" value="Unassembled WGS sequence"/>
</dbReference>
<evidence type="ECO:0000313" key="2">
    <source>
        <dbReference type="Proteomes" id="UP001157911"/>
    </source>
</evidence>
<keyword evidence="2" id="KW-1185">Reference proteome</keyword>
<accession>A0ABY1NU56</accession>
<organism evidence="1 2">
    <name type="scientific">Desulfurobacterium pacificum</name>
    <dbReference type="NCBI Taxonomy" id="240166"/>
    <lineage>
        <taxon>Bacteria</taxon>
        <taxon>Pseudomonadati</taxon>
        <taxon>Aquificota</taxon>
        <taxon>Aquificia</taxon>
        <taxon>Desulfurobacteriales</taxon>
        <taxon>Desulfurobacteriaceae</taxon>
        <taxon>Desulfurobacterium</taxon>
    </lineage>
</organism>
<dbReference type="Gene3D" id="1.10.3910.10">
    <property type="entry name" value="SP0561-like"/>
    <property type="match status" value="1"/>
</dbReference>
<dbReference type="RefSeq" id="WP_283401037.1">
    <property type="nucleotide sequence ID" value="NZ_FXUB01000006.1"/>
</dbReference>
<dbReference type="SUPFAM" id="SSF140683">
    <property type="entry name" value="SP0561-like"/>
    <property type="match status" value="1"/>
</dbReference>
<name>A0ABY1NU56_9BACT</name>
<protein>
    <recommendedName>
        <fullName evidence="3">DUF1858 domain-containing protein</fullName>
    </recommendedName>
</protein>
<reference evidence="1 2" key="1">
    <citation type="submission" date="2017-05" db="EMBL/GenBank/DDBJ databases">
        <authorList>
            <person name="Varghese N."/>
            <person name="Submissions S."/>
        </authorList>
    </citation>
    <scope>NUCLEOTIDE SEQUENCE [LARGE SCALE GENOMIC DNA]</scope>
    <source>
        <strain evidence="1 2">DSM 15522</strain>
    </source>
</reference>
<dbReference type="InterPro" id="IPR038062">
    <property type="entry name" value="ScdA-like_N_sf"/>
</dbReference>
<dbReference type="EMBL" id="FXUB01000006">
    <property type="protein sequence ID" value="SMP18506.1"/>
    <property type="molecule type" value="Genomic_DNA"/>
</dbReference>
<comment type="caution">
    <text evidence="1">The sequence shown here is derived from an EMBL/GenBank/DDBJ whole genome shotgun (WGS) entry which is preliminary data.</text>
</comment>
<evidence type="ECO:0000313" key="1">
    <source>
        <dbReference type="EMBL" id="SMP18506.1"/>
    </source>
</evidence>
<sequence length="71" mass="8568">MFVNLSMTLRECLEKYPEVEDILYRYIEECLYCEGFKDEPLEVVLKAHKLQPEKVVKEINEFLKEKRRDGV</sequence>